<keyword evidence="1" id="KW-0547">Nucleotide-binding</keyword>
<dbReference type="Pfam" id="PF11969">
    <property type="entry name" value="DcpS_C"/>
    <property type="match status" value="1"/>
</dbReference>
<sequence length="193" mass="21909">MGALASRPPAPGFRKGVWYDHDGRVDRSVYDDLREGAHPRRPLDRRVPLAEAAHPGYDGYWEDEVVMVFVPDKPCAAEHLLVVPRDNALRNVRSLTPAHAPLLEHMREVARVQLLARVGRADSPAHGDGRFEYSYHVPPFNSIDHLHLHAFALPFDSLARRFKYLPHTPWCVAHDRLVASLRARGDDLAQKLR</sequence>
<dbReference type="PANTHER" id="PTHR12486">
    <property type="entry name" value="APRATAXIN-RELATED"/>
    <property type="match status" value="1"/>
</dbReference>
<evidence type="ECO:0000256" key="1">
    <source>
        <dbReference type="ARBA" id="ARBA00022741"/>
    </source>
</evidence>
<dbReference type="GO" id="GO:0000166">
    <property type="term" value="F:nucleotide binding"/>
    <property type="evidence" value="ECO:0007669"/>
    <property type="project" value="UniProtKB-KW"/>
</dbReference>
<proteinExistence type="predicted"/>
<gene>
    <name evidence="3" type="ORF">KFE25_014125</name>
</gene>
<dbReference type="OMA" id="CRSYDEV"/>
<dbReference type="AlphaFoldDB" id="A0A8J5XHG8"/>
<evidence type="ECO:0000313" key="3">
    <source>
        <dbReference type="EMBL" id="KAG8459280.1"/>
    </source>
</evidence>
<comment type="caution">
    <text evidence="3">The sequence shown here is derived from an EMBL/GenBank/DDBJ whole genome shotgun (WGS) entry which is preliminary data.</text>
</comment>
<dbReference type="InterPro" id="IPR036265">
    <property type="entry name" value="HIT-like_sf"/>
</dbReference>
<name>A0A8J5XHG8_DIALT</name>
<dbReference type="PANTHER" id="PTHR12486:SF5">
    <property type="entry name" value="ADENOSINE 5'-MONOPHOSPHORAMIDASE HINT3"/>
    <property type="match status" value="1"/>
</dbReference>
<dbReference type="SUPFAM" id="SSF54197">
    <property type="entry name" value="HIT-like"/>
    <property type="match status" value="1"/>
</dbReference>
<evidence type="ECO:0008006" key="5">
    <source>
        <dbReference type="Google" id="ProtNLM"/>
    </source>
</evidence>
<reference evidence="3" key="1">
    <citation type="submission" date="2021-05" db="EMBL/GenBank/DDBJ databases">
        <title>The genome of the haptophyte Pavlova lutheri (Diacronema luteri, Pavlovales) - a model for lipid biosynthesis in eukaryotic algae.</title>
        <authorList>
            <person name="Hulatt C.J."/>
            <person name="Posewitz M.C."/>
        </authorList>
    </citation>
    <scope>NUCLEOTIDE SEQUENCE</scope>
    <source>
        <strain evidence="3">NIVA-4/92</strain>
    </source>
</reference>
<accession>A0A8J5XHG8</accession>
<keyword evidence="4" id="KW-1185">Reference proteome</keyword>
<keyword evidence="2" id="KW-0378">Hydrolase</keyword>
<dbReference type="EMBL" id="JAGTXO010000042">
    <property type="protein sequence ID" value="KAG8459280.1"/>
    <property type="molecule type" value="Genomic_DNA"/>
</dbReference>
<protein>
    <recommendedName>
        <fullName evidence="5">HIT domain-containing protein</fullName>
    </recommendedName>
</protein>
<dbReference type="Proteomes" id="UP000751190">
    <property type="component" value="Unassembled WGS sequence"/>
</dbReference>
<dbReference type="GO" id="GO:0016787">
    <property type="term" value="F:hydrolase activity"/>
    <property type="evidence" value="ECO:0007669"/>
    <property type="project" value="UniProtKB-KW"/>
</dbReference>
<dbReference type="OrthoDB" id="27537at2759"/>
<evidence type="ECO:0000256" key="2">
    <source>
        <dbReference type="ARBA" id="ARBA00022801"/>
    </source>
</evidence>
<evidence type="ECO:0000313" key="4">
    <source>
        <dbReference type="Proteomes" id="UP000751190"/>
    </source>
</evidence>
<dbReference type="Gene3D" id="3.30.428.10">
    <property type="entry name" value="HIT-like"/>
    <property type="match status" value="1"/>
</dbReference>
<organism evidence="3 4">
    <name type="scientific">Diacronema lutheri</name>
    <name type="common">Unicellular marine alga</name>
    <name type="synonym">Monochrysis lutheri</name>
    <dbReference type="NCBI Taxonomy" id="2081491"/>
    <lineage>
        <taxon>Eukaryota</taxon>
        <taxon>Haptista</taxon>
        <taxon>Haptophyta</taxon>
        <taxon>Pavlovophyceae</taxon>
        <taxon>Pavlovales</taxon>
        <taxon>Pavlovaceae</taxon>
        <taxon>Diacronema</taxon>
    </lineage>
</organism>